<evidence type="ECO:0000259" key="19">
    <source>
        <dbReference type="PROSITE" id="PS51914"/>
    </source>
</evidence>
<dbReference type="Proteomes" id="UP001186944">
    <property type="component" value="Unassembled WGS sequence"/>
</dbReference>
<name>A0AA88YVH4_PINIB</name>
<keyword evidence="7" id="KW-0813">Transport</keyword>
<dbReference type="AlphaFoldDB" id="A0AA88YVH4"/>
<dbReference type="Pfam" id="PF09451">
    <property type="entry name" value="ATG27"/>
    <property type="match status" value="1"/>
</dbReference>
<keyword evidence="13" id="KW-0333">Golgi apparatus</keyword>
<keyword evidence="11 18" id="KW-1133">Transmembrane helix</keyword>
<evidence type="ECO:0000256" key="18">
    <source>
        <dbReference type="SAM" id="Phobius"/>
    </source>
</evidence>
<dbReference type="GO" id="GO:0015031">
    <property type="term" value="P:protein transport"/>
    <property type="evidence" value="ECO:0007669"/>
    <property type="project" value="UniProtKB-KW"/>
</dbReference>
<dbReference type="GO" id="GO:0031966">
    <property type="term" value="C:mitochondrial membrane"/>
    <property type="evidence" value="ECO:0007669"/>
    <property type="project" value="UniProtKB-SubCell"/>
</dbReference>
<keyword evidence="16" id="KW-1015">Disulfide bond</keyword>
<accession>A0AA88YVH4</accession>
<dbReference type="InterPro" id="IPR009011">
    <property type="entry name" value="Man6P_isomerase_rcpt-bd_dom_sf"/>
</dbReference>
<evidence type="ECO:0000256" key="4">
    <source>
        <dbReference type="ARBA" id="ARBA00004472"/>
    </source>
</evidence>
<dbReference type="SUPFAM" id="SSF50911">
    <property type="entry name" value="Mannose 6-phosphate receptor domain"/>
    <property type="match status" value="1"/>
</dbReference>
<keyword evidence="17" id="KW-0968">Cytoplasmic vesicle</keyword>
<dbReference type="GO" id="GO:0005802">
    <property type="term" value="C:trans-Golgi network"/>
    <property type="evidence" value="ECO:0007669"/>
    <property type="project" value="TreeGrafter"/>
</dbReference>
<comment type="subcellular location">
    <subcellularLocation>
        <location evidence="2">Cytoplasmic vesicle membrane</location>
        <topology evidence="2">Single-pass type I membrane protein</topology>
    </subcellularLocation>
    <subcellularLocation>
        <location evidence="3">Golgi apparatus membrane</location>
    </subcellularLocation>
    <subcellularLocation>
        <location evidence="1">Mitochondrion membrane</location>
        <topology evidence="1">Single-pass membrane protein</topology>
    </subcellularLocation>
    <subcellularLocation>
        <location evidence="4">Preautophagosomal structure membrane</location>
        <topology evidence="4">Single-pass type I membrane protein</topology>
    </subcellularLocation>
</comment>
<dbReference type="PANTHER" id="PTHR15071">
    <property type="entry name" value="MANNOSE-6-PHOSPHATE RECEPTOR FAMILY MEMBER"/>
    <property type="match status" value="1"/>
</dbReference>
<dbReference type="PANTHER" id="PTHR15071:SF0">
    <property type="entry name" value="MANNOSE 6-PHOSPHATE RECEPTOR-LIKE PROTEIN 1"/>
    <property type="match status" value="1"/>
</dbReference>
<keyword evidence="14" id="KW-0496">Mitochondrion</keyword>
<evidence type="ECO:0000256" key="3">
    <source>
        <dbReference type="ARBA" id="ARBA00004394"/>
    </source>
</evidence>
<dbReference type="EMBL" id="VSWD01000001">
    <property type="protein sequence ID" value="KAK3108779.1"/>
    <property type="molecule type" value="Genomic_DNA"/>
</dbReference>
<evidence type="ECO:0000256" key="8">
    <source>
        <dbReference type="ARBA" id="ARBA00022692"/>
    </source>
</evidence>
<evidence type="ECO:0000256" key="13">
    <source>
        <dbReference type="ARBA" id="ARBA00023034"/>
    </source>
</evidence>
<keyword evidence="12" id="KW-0072">Autophagy</keyword>
<sequence>MKILTIISTALTIEHQIEHRRTPCKLEVGQGAQKDFPDNYATDGYFYSYNPCSGFNEGSCSNVAGCQVSGDQASQYTIADPTSATFSYDGTNAHVAYSHTDGSGFQRNFDVTLQCDQTADPPTFVASGEGSTGQYSATLTSKCACPNVCGSAPPPQTTTHSPGHNGGSGGVEEGGLTIGSWLCIIFFSVAFLYIVGGIVIQKGVRKANGKEVMPNSSFWLAFPGLVKACQVSGDQSAQYIIGDPSSATFSFDGTNVHIAYAHTDDTGFQRLSRITTTLGHDNKPLQKAITSHHYKERLHLSTTKGHYISPLHKSNISYLYIRSLHLTTTQVHHNSPLHRAITTHHYIPPIHLTTT</sequence>
<comment type="similarity">
    <text evidence="5">Belongs to the ATG27 family.</text>
</comment>
<dbReference type="GO" id="GO:0006914">
    <property type="term" value="P:autophagy"/>
    <property type="evidence" value="ECO:0007669"/>
    <property type="project" value="UniProtKB-KW"/>
</dbReference>
<dbReference type="GO" id="GO:0034045">
    <property type="term" value="C:phagophore assembly site membrane"/>
    <property type="evidence" value="ECO:0007669"/>
    <property type="project" value="UniProtKB-SubCell"/>
</dbReference>
<keyword evidence="10" id="KW-0653">Protein transport</keyword>
<evidence type="ECO:0000256" key="5">
    <source>
        <dbReference type="ARBA" id="ARBA00005363"/>
    </source>
</evidence>
<organism evidence="20 21">
    <name type="scientific">Pinctada imbricata</name>
    <name type="common">Atlantic pearl-oyster</name>
    <name type="synonym">Pinctada martensii</name>
    <dbReference type="NCBI Taxonomy" id="66713"/>
    <lineage>
        <taxon>Eukaryota</taxon>
        <taxon>Metazoa</taxon>
        <taxon>Spiralia</taxon>
        <taxon>Lophotrochozoa</taxon>
        <taxon>Mollusca</taxon>
        <taxon>Bivalvia</taxon>
        <taxon>Autobranchia</taxon>
        <taxon>Pteriomorphia</taxon>
        <taxon>Pterioida</taxon>
        <taxon>Pterioidea</taxon>
        <taxon>Pteriidae</taxon>
        <taxon>Pinctada</taxon>
    </lineage>
</organism>
<dbReference type="Gene3D" id="2.70.130.10">
    <property type="entry name" value="Mannose-6-phosphate receptor binding domain"/>
    <property type="match status" value="1"/>
</dbReference>
<keyword evidence="21" id="KW-1185">Reference proteome</keyword>
<keyword evidence="8 18" id="KW-0812">Transmembrane</keyword>
<feature type="domain" description="MRH" evidence="19">
    <location>
        <begin position="34"/>
        <end position="147"/>
    </location>
</feature>
<gene>
    <name evidence="20" type="ORF">FSP39_015610</name>
</gene>
<evidence type="ECO:0000256" key="10">
    <source>
        <dbReference type="ARBA" id="ARBA00022927"/>
    </source>
</evidence>
<evidence type="ECO:0000313" key="21">
    <source>
        <dbReference type="Proteomes" id="UP001186944"/>
    </source>
</evidence>
<dbReference type="GO" id="GO:0000139">
    <property type="term" value="C:Golgi membrane"/>
    <property type="evidence" value="ECO:0007669"/>
    <property type="project" value="UniProtKB-SubCell"/>
</dbReference>
<dbReference type="GO" id="GO:0010008">
    <property type="term" value="C:endosome membrane"/>
    <property type="evidence" value="ECO:0007669"/>
    <property type="project" value="UniProtKB-SubCell"/>
</dbReference>
<evidence type="ECO:0000256" key="11">
    <source>
        <dbReference type="ARBA" id="ARBA00022989"/>
    </source>
</evidence>
<comment type="caution">
    <text evidence="20">The sequence shown here is derived from an EMBL/GenBank/DDBJ whole genome shotgun (WGS) entry which is preliminary data.</text>
</comment>
<dbReference type="InterPro" id="IPR018939">
    <property type="entry name" value="Autophagy-rel_prot_27"/>
</dbReference>
<dbReference type="InterPro" id="IPR044865">
    <property type="entry name" value="MRH_dom"/>
</dbReference>
<evidence type="ECO:0000256" key="12">
    <source>
        <dbReference type="ARBA" id="ARBA00023006"/>
    </source>
</evidence>
<feature type="transmembrane region" description="Helical" evidence="18">
    <location>
        <begin position="178"/>
        <end position="200"/>
    </location>
</feature>
<evidence type="ECO:0000256" key="9">
    <source>
        <dbReference type="ARBA" id="ARBA00022729"/>
    </source>
</evidence>
<evidence type="ECO:0000256" key="15">
    <source>
        <dbReference type="ARBA" id="ARBA00023136"/>
    </source>
</evidence>
<evidence type="ECO:0000256" key="7">
    <source>
        <dbReference type="ARBA" id="ARBA00022448"/>
    </source>
</evidence>
<evidence type="ECO:0000256" key="14">
    <source>
        <dbReference type="ARBA" id="ARBA00023128"/>
    </source>
</evidence>
<dbReference type="PROSITE" id="PS51914">
    <property type="entry name" value="MRH"/>
    <property type="match status" value="1"/>
</dbReference>
<evidence type="ECO:0000256" key="16">
    <source>
        <dbReference type="ARBA" id="ARBA00023157"/>
    </source>
</evidence>
<keyword evidence="9" id="KW-0732">Signal</keyword>
<protein>
    <recommendedName>
        <fullName evidence="6">Autophagy-related protein 27</fullName>
    </recommendedName>
</protein>
<reference evidence="20" key="1">
    <citation type="submission" date="2019-08" db="EMBL/GenBank/DDBJ databases">
        <title>The improved chromosome-level genome for the pearl oyster Pinctada fucata martensii using PacBio sequencing and Hi-C.</title>
        <authorList>
            <person name="Zheng Z."/>
        </authorList>
    </citation>
    <scope>NUCLEOTIDE SEQUENCE</scope>
    <source>
        <strain evidence="20">ZZ-2019</strain>
        <tissue evidence="20">Adductor muscle</tissue>
    </source>
</reference>
<evidence type="ECO:0000256" key="6">
    <source>
        <dbReference type="ARBA" id="ARBA00013776"/>
    </source>
</evidence>
<keyword evidence="15 18" id="KW-0472">Membrane</keyword>
<evidence type="ECO:0000256" key="17">
    <source>
        <dbReference type="ARBA" id="ARBA00023329"/>
    </source>
</evidence>
<evidence type="ECO:0000256" key="2">
    <source>
        <dbReference type="ARBA" id="ARBA00004358"/>
    </source>
</evidence>
<proteinExistence type="inferred from homology"/>
<evidence type="ECO:0000313" key="20">
    <source>
        <dbReference type="EMBL" id="KAK3108779.1"/>
    </source>
</evidence>
<evidence type="ECO:0000256" key="1">
    <source>
        <dbReference type="ARBA" id="ARBA00004304"/>
    </source>
</evidence>